<dbReference type="RefSeq" id="WP_115641793.1">
    <property type="nucleotide sequence ID" value="NZ_UFWZ01000001.1"/>
</dbReference>
<accession>A0A381JBX4</accession>
<sequence>MKYIGPFLRLNNLSKEMIESQLFYFAKESTKHIVLNSKFGINIPFKELKIKTSSNFDINTFKESSPLLCIYKRSNTKLLTHKNNVFWDEDSFKKEVNISSNGYLTLCLLELANYYEKFKDLDKELYGLYHIYINLVKHQLNFYSSYLRNEEGLFVDKKDISDPITKELNFETKNKKFKYSNQILMMNCYAIYSIISKTEDSDEYYTFSKDILNMVLRYKDEIYSLSLHEKINILSLLNIYLKFDNNNDILLLTIDIMDLIHDELQNLNNSTSISNTSLIFITSILFKHTTGISKYENFSDDIYKELINLCDEERFVLSKKNSSKKDIDYNSYEIYFYILSLIYKNKFSDDKESNAKFEYIYRKHILNSGIVCSWPEPPNINSIERYNNHTLKSEDLIDEIYFKLPTLPTPETSGLAPVIIKDIKYNVKKDEFTINKQVFDSTKYFQYLLYMIYLSSN</sequence>
<dbReference type="EMBL" id="UFWZ01000001">
    <property type="protein sequence ID" value="SUY47916.1"/>
    <property type="molecule type" value="Genomic_DNA"/>
</dbReference>
<gene>
    <name evidence="1" type="ORF">NCTC9836_02287</name>
</gene>
<name>A0A381JBX4_9CLOT</name>
<reference evidence="1 2" key="1">
    <citation type="submission" date="2018-06" db="EMBL/GenBank/DDBJ databases">
        <authorList>
            <consortium name="Pathogen Informatics"/>
            <person name="Doyle S."/>
        </authorList>
    </citation>
    <scope>NUCLEOTIDE SEQUENCE [LARGE SCALE GENOMIC DNA]</scope>
    <source>
        <strain evidence="1 2">NCTC9836</strain>
    </source>
</reference>
<dbReference type="Proteomes" id="UP000254664">
    <property type="component" value="Unassembled WGS sequence"/>
</dbReference>
<organism evidence="1 2">
    <name type="scientific">Clostridium putrefaciens</name>
    <dbReference type="NCBI Taxonomy" id="99675"/>
    <lineage>
        <taxon>Bacteria</taxon>
        <taxon>Bacillati</taxon>
        <taxon>Bacillota</taxon>
        <taxon>Clostridia</taxon>
        <taxon>Eubacteriales</taxon>
        <taxon>Clostridiaceae</taxon>
        <taxon>Clostridium</taxon>
    </lineage>
</organism>
<evidence type="ECO:0000313" key="2">
    <source>
        <dbReference type="Proteomes" id="UP000254664"/>
    </source>
</evidence>
<protein>
    <submittedName>
        <fullName evidence="1">Uncharacterized protein</fullName>
    </submittedName>
</protein>
<dbReference type="AlphaFoldDB" id="A0A381JBX4"/>
<keyword evidence="2" id="KW-1185">Reference proteome</keyword>
<dbReference type="OrthoDB" id="1949729at2"/>
<evidence type="ECO:0000313" key="1">
    <source>
        <dbReference type="EMBL" id="SUY47916.1"/>
    </source>
</evidence>
<proteinExistence type="predicted"/>